<proteinExistence type="predicted"/>
<reference evidence="3" key="1">
    <citation type="submission" date="2017-06" db="EMBL/GenBank/DDBJ databases">
        <title>Genome analysis of Fimbriiglobus ruber SP5, the first member of the order Planctomycetales with confirmed chitinolytic capability.</title>
        <authorList>
            <person name="Ravin N.V."/>
            <person name="Rakitin A.L."/>
            <person name="Ivanova A.A."/>
            <person name="Beletsky A.V."/>
            <person name="Kulichevskaya I.S."/>
            <person name="Mardanov A.V."/>
            <person name="Dedysh S.N."/>
        </authorList>
    </citation>
    <scope>NUCLEOTIDE SEQUENCE [LARGE SCALE GENOMIC DNA]</scope>
    <source>
        <strain evidence="3">SP5</strain>
    </source>
</reference>
<dbReference type="RefSeq" id="WP_088253246.1">
    <property type="nucleotide sequence ID" value="NZ_NIDE01000002.1"/>
</dbReference>
<gene>
    <name evidence="2" type="ORF">FRUB_01855</name>
</gene>
<name>A0A225E157_9BACT</name>
<evidence type="ECO:0008006" key="4">
    <source>
        <dbReference type="Google" id="ProtNLM"/>
    </source>
</evidence>
<accession>A0A225E157</accession>
<dbReference type="OrthoDB" id="4870479at2"/>
<dbReference type="AlphaFoldDB" id="A0A225E157"/>
<dbReference type="Pfam" id="PF04250">
    <property type="entry name" value="DUF429"/>
    <property type="match status" value="1"/>
</dbReference>
<feature type="compositionally biased region" description="Basic and acidic residues" evidence="1">
    <location>
        <begin position="364"/>
        <end position="377"/>
    </location>
</feature>
<evidence type="ECO:0000256" key="1">
    <source>
        <dbReference type="SAM" id="MobiDB-lite"/>
    </source>
</evidence>
<protein>
    <recommendedName>
        <fullName evidence="4">DUF429 domain-containing protein</fullName>
    </recommendedName>
</protein>
<evidence type="ECO:0000313" key="3">
    <source>
        <dbReference type="Proteomes" id="UP000214646"/>
    </source>
</evidence>
<dbReference type="Proteomes" id="UP000214646">
    <property type="component" value="Unassembled WGS sequence"/>
</dbReference>
<dbReference type="InterPro" id="IPR007362">
    <property type="entry name" value="DUF429"/>
</dbReference>
<sequence>MADASTPVSPKRKKLLFADVASDFEKALLASVLPDITSGRAGFVAVGIDMAAQEDNWGVSVITIDEGLSRGSLRLLLPHRFDLDGYKKKHPVKPSGAFIAQLVSGLIEHRIPAAVAVDVPFGWPQEHSSFLEAWSAVPVQGVAISPPSRSCFEYRLCDRAMMRLLKQEGRAAAVLAVGADKIASAAFQWAIQRVGLPGFGQVDVGHDPPVGGEVVYFETYPSALVRLNYPSFAGYKTLKETKEGGKAAHDQPAERQARHDLLDAIRGEYCIDTTHCVSALEAACATSASDAFDGFLSAITAWDYLKWRTRQAGTVRMSSPTELLGPRTAAAEKARIEKEGWFLVRLPISTVGLHDDVGEQEPQNDGRARVESTRGEG</sequence>
<evidence type="ECO:0000313" key="2">
    <source>
        <dbReference type="EMBL" id="OWK45524.1"/>
    </source>
</evidence>
<keyword evidence="3" id="KW-1185">Reference proteome</keyword>
<dbReference type="EMBL" id="NIDE01000002">
    <property type="protein sequence ID" value="OWK45524.1"/>
    <property type="molecule type" value="Genomic_DNA"/>
</dbReference>
<organism evidence="2 3">
    <name type="scientific">Fimbriiglobus ruber</name>
    <dbReference type="NCBI Taxonomy" id="1908690"/>
    <lineage>
        <taxon>Bacteria</taxon>
        <taxon>Pseudomonadati</taxon>
        <taxon>Planctomycetota</taxon>
        <taxon>Planctomycetia</taxon>
        <taxon>Gemmatales</taxon>
        <taxon>Gemmataceae</taxon>
        <taxon>Fimbriiglobus</taxon>
    </lineage>
</organism>
<comment type="caution">
    <text evidence="2">The sequence shown here is derived from an EMBL/GenBank/DDBJ whole genome shotgun (WGS) entry which is preliminary data.</text>
</comment>
<feature type="region of interest" description="Disordered" evidence="1">
    <location>
        <begin position="354"/>
        <end position="377"/>
    </location>
</feature>